<protein>
    <submittedName>
        <fullName evidence="1">L-rhamnose mutarotase</fullName>
    </submittedName>
</protein>
<dbReference type="InterPro" id="IPR011008">
    <property type="entry name" value="Dimeric_a/b-barrel"/>
</dbReference>
<dbReference type="Gene3D" id="3.30.70.100">
    <property type="match status" value="1"/>
</dbReference>
<dbReference type="InterPro" id="IPR008000">
    <property type="entry name" value="Rham/fucose_mutarotase"/>
</dbReference>
<dbReference type="Pfam" id="PF05336">
    <property type="entry name" value="rhaM"/>
    <property type="match status" value="1"/>
</dbReference>
<dbReference type="GO" id="GO:0019301">
    <property type="term" value="P:rhamnose catabolic process"/>
    <property type="evidence" value="ECO:0007669"/>
    <property type="project" value="TreeGrafter"/>
</dbReference>
<name>A0A1X9LT19_9MICO</name>
<dbReference type="PANTHER" id="PTHR34389">
    <property type="entry name" value="L-RHAMNOSE MUTAROTASE"/>
    <property type="match status" value="1"/>
</dbReference>
<evidence type="ECO:0000313" key="2">
    <source>
        <dbReference type="Proteomes" id="UP000192775"/>
    </source>
</evidence>
<dbReference type="PANTHER" id="PTHR34389:SF2">
    <property type="entry name" value="L-RHAMNOSE MUTAROTASE"/>
    <property type="match status" value="1"/>
</dbReference>
<dbReference type="SUPFAM" id="SSF54909">
    <property type="entry name" value="Dimeric alpha+beta barrel"/>
    <property type="match status" value="1"/>
</dbReference>
<dbReference type="Proteomes" id="UP000192775">
    <property type="component" value="Chromosome"/>
</dbReference>
<accession>A0A1X9LT19</accession>
<sequence length="113" mass="13392">MSGAQREGRERVCFRMQLKPERIEEYLEAHEVVWPEMLDALRETGWRDYSLFIDRTDGLVVGVLETEDYERAQAEMARREVNARWQATMADFFVGSENPDSSSRRLEEYFHLV</sequence>
<gene>
    <name evidence="1" type="ORF">B5808_17290</name>
</gene>
<dbReference type="GO" id="GO:0016857">
    <property type="term" value="F:racemase and epimerase activity, acting on carbohydrates and derivatives"/>
    <property type="evidence" value="ECO:0007669"/>
    <property type="project" value="InterPro"/>
</dbReference>
<keyword evidence="2" id="KW-1185">Reference proteome</keyword>
<dbReference type="RefSeq" id="WP_085021605.1">
    <property type="nucleotide sequence ID" value="NZ_BMHD01000001.1"/>
</dbReference>
<evidence type="ECO:0000313" key="1">
    <source>
        <dbReference type="EMBL" id="ARJ07468.1"/>
    </source>
</evidence>
<reference evidence="1 2" key="1">
    <citation type="submission" date="2017-04" db="EMBL/GenBank/DDBJ databases">
        <authorList>
            <person name="Afonso C.L."/>
            <person name="Miller P.J."/>
            <person name="Scott M.A."/>
            <person name="Spackman E."/>
            <person name="Goraichik I."/>
            <person name="Dimitrov K.M."/>
            <person name="Suarez D.L."/>
            <person name="Swayne D.E."/>
        </authorList>
    </citation>
    <scope>NUCLEOTIDE SEQUENCE [LARGE SCALE GENOMIC DNA]</scope>
    <source>
        <strain evidence="2">XA(T)</strain>
    </source>
</reference>
<proteinExistence type="predicted"/>
<dbReference type="EMBL" id="CP020715">
    <property type="protein sequence ID" value="ARJ07468.1"/>
    <property type="molecule type" value="Genomic_DNA"/>
</dbReference>
<dbReference type="AlphaFoldDB" id="A0A1X9LT19"/>
<dbReference type="STRING" id="1619308.B5808_17290"/>
<dbReference type="KEGG" id="cphy:B5808_17290"/>
<organism evidence="1 2">
    <name type="scientific">Cnuibacter physcomitrellae</name>
    <dbReference type="NCBI Taxonomy" id="1619308"/>
    <lineage>
        <taxon>Bacteria</taxon>
        <taxon>Bacillati</taxon>
        <taxon>Actinomycetota</taxon>
        <taxon>Actinomycetes</taxon>
        <taxon>Micrococcales</taxon>
        <taxon>Microbacteriaceae</taxon>
        <taxon>Cnuibacter</taxon>
    </lineage>
</organism>